<dbReference type="eggNOG" id="ENOG502QSAH">
    <property type="taxonomic scope" value="Eukaryota"/>
</dbReference>
<accession>K0KKR1</accession>
<dbReference type="STRING" id="1206466.K0KKR1"/>
<evidence type="ECO:0000313" key="2">
    <source>
        <dbReference type="Proteomes" id="UP000009328"/>
    </source>
</evidence>
<dbReference type="InParanoid" id="K0KKR1"/>
<protein>
    <submittedName>
        <fullName evidence="1">Uncharacterized protein</fullName>
    </submittedName>
</protein>
<dbReference type="FunCoup" id="K0KKR1">
    <property type="interactions" value="308"/>
</dbReference>
<name>K0KKR1_WICCF</name>
<dbReference type="EMBL" id="CAIF01000028">
    <property type="protein sequence ID" value="CCH41708.1"/>
    <property type="molecule type" value="Genomic_DNA"/>
</dbReference>
<proteinExistence type="predicted"/>
<dbReference type="HOGENOM" id="CLU_061203_0_0_1"/>
<sequence length="365" mass="41988">MELSQLIIETRKFLGLSQFKEALKLLKKYKSQFNESCEFLQIFGETYLENGKVEKAYEFLEKSCSMDLEGHYGSEKFFYLGQIIGGSKGIEFIDHGINQLTTKLQQNEESSEITKKQLIKKLNQGLFAEIEIWMTDLCMEPEAETKCNELINQSLTIDDSNPESWSLLASIRISQQRDQEASEAITKAWDLFESKKTGLEDNNNINTGELDSEDLSNEYVELIQPLITLARFSIELGLYELGGVIASNVRDIDEDNVESLYLEGFANYLIVKKHQYDSKFPNYDADQFDGFIINSGDVKFNENLKQVKLNLEQVLKISNQFDVDEDIINHSQFLISEIGDFKIDDDLDINIDENNWEDKINSDEE</sequence>
<keyword evidence="2" id="KW-1185">Reference proteome</keyword>
<dbReference type="Gene3D" id="1.25.40.10">
    <property type="entry name" value="Tetratricopeptide repeat domain"/>
    <property type="match status" value="1"/>
</dbReference>
<dbReference type="SUPFAM" id="SSF48452">
    <property type="entry name" value="TPR-like"/>
    <property type="match status" value="1"/>
</dbReference>
<dbReference type="AlphaFoldDB" id="K0KKR1"/>
<evidence type="ECO:0000313" key="1">
    <source>
        <dbReference type="EMBL" id="CCH41708.1"/>
    </source>
</evidence>
<comment type="caution">
    <text evidence="1">The sequence shown here is derived from an EMBL/GenBank/DDBJ whole genome shotgun (WGS) entry which is preliminary data.</text>
</comment>
<reference evidence="1 2" key="1">
    <citation type="journal article" date="2012" name="Eukaryot. Cell">
        <title>Draft genome sequence of Wickerhamomyces ciferrii NRRL Y-1031 F-60-10.</title>
        <authorList>
            <person name="Schneider J."/>
            <person name="Andrea H."/>
            <person name="Blom J."/>
            <person name="Jaenicke S."/>
            <person name="Ruckert C."/>
            <person name="Schorsch C."/>
            <person name="Szczepanowski R."/>
            <person name="Farwick M."/>
            <person name="Goesmann A."/>
            <person name="Puhler A."/>
            <person name="Schaffer S."/>
            <person name="Tauch A."/>
            <person name="Kohler T."/>
            <person name="Brinkrolf K."/>
        </authorList>
    </citation>
    <scope>NUCLEOTIDE SEQUENCE [LARGE SCALE GENOMIC DNA]</scope>
    <source>
        <strain evidence="2">ATCC 14091 / BCRC 22168 / CBS 111 / JCM 3599 / NBRC 0793 / NRRL Y-1031 F-60-10</strain>
    </source>
</reference>
<dbReference type="Proteomes" id="UP000009328">
    <property type="component" value="Unassembled WGS sequence"/>
</dbReference>
<dbReference type="InterPro" id="IPR011990">
    <property type="entry name" value="TPR-like_helical_dom_sf"/>
</dbReference>
<organism evidence="1 2">
    <name type="scientific">Wickerhamomyces ciferrii (strain ATCC 14091 / BCRC 22168 / CBS 111 / JCM 3599 / NBRC 0793 / NRRL Y-1031 F-60-10)</name>
    <name type="common">Yeast</name>
    <name type="synonym">Pichia ciferrii</name>
    <dbReference type="NCBI Taxonomy" id="1206466"/>
    <lineage>
        <taxon>Eukaryota</taxon>
        <taxon>Fungi</taxon>
        <taxon>Dikarya</taxon>
        <taxon>Ascomycota</taxon>
        <taxon>Saccharomycotina</taxon>
        <taxon>Saccharomycetes</taxon>
        <taxon>Phaffomycetales</taxon>
        <taxon>Wickerhamomycetaceae</taxon>
        <taxon>Wickerhamomyces</taxon>
    </lineage>
</organism>
<dbReference type="CDD" id="cd24142">
    <property type="entry name" value="ACL4-like"/>
    <property type="match status" value="1"/>
</dbReference>
<gene>
    <name evidence="1" type="ORF">BN7_1249</name>
</gene>